<gene>
    <name evidence="1" type="ordered locus">BN6_12400</name>
</gene>
<dbReference type="OrthoDB" id="3694075at2"/>
<dbReference type="EMBL" id="HE804045">
    <property type="protein sequence ID" value="CCH28566.1"/>
    <property type="molecule type" value="Genomic_DNA"/>
</dbReference>
<dbReference type="BioCyc" id="SESP1179773:BN6_RS06095-MONOMER"/>
<dbReference type="Proteomes" id="UP000006281">
    <property type="component" value="Chromosome"/>
</dbReference>
<evidence type="ECO:0008006" key="3">
    <source>
        <dbReference type="Google" id="ProtNLM"/>
    </source>
</evidence>
<accession>K0JRZ6</accession>
<evidence type="ECO:0000313" key="2">
    <source>
        <dbReference type="Proteomes" id="UP000006281"/>
    </source>
</evidence>
<dbReference type="PATRIC" id="fig|1179773.3.peg.1245"/>
<reference evidence="1 2" key="1">
    <citation type="journal article" date="2012" name="BMC Genomics">
        <title>Complete genome sequence of Saccharothrix espanaensis DSM 44229T and comparison to the other completely sequenced Pseudonocardiaceae.</title>
        <authorList>
            <person name="Strobel T."/>
            <person name="Al-Dilaimi A."/>
            <person name="Blom J."/>
            <person name="Gessner A."/>
            <person name="Kalinowski J."/>
            <person name="Luzhetska M."/>
            <person name="Puhler A."/>
            <person name="Szczepanowski R."/>
            <person name="Bechthold A."/>
            <person name="Ruckert C."/>
        </authorList>
    </citation>
    <scope>NUCLEOTIDE SEQUENCE [LARGE SCALE GENOMIC DNA]</scope>
    <source>
        <strain evidence="2">ATCC 51144 / DSM 44229 / JCM 9112 / NBRC 15066 / NRRL 15764</strain>
    </source>
</reference>
<name>K0JRZ6_SACES</name>
<keyword evidence="2" id="KW-1185">Reference proteome</keyword>
<protein>
    <recommendedName>
        <fullName evidence="3">HTH cro/C1-type domain-containing protein</fullName>
    </recommendedName>
</protein>
<dbReference type="KEGG" id="sesp:BN6_12400"/>
<organism evidence="1 2">
    <name type="scientific">Saccharothrix espanaensis (strain ATCC 51144 / DSM 44229 / JCM 9112 / NBRC 15066 / NRRL 15764)</name>
    <dbReference type="NCBI Taxonomy" id="1179773"/>
    <lineage>
        <taxon>Bacteria</taxon>
        <taxon>Bacillati</taxon>
        <taxon>Actinomycetota</taxon>
        <taxon>Actinomycetes</taxon>
        <taxon>Pseudonocardiales</taxon>
        <taxon>Pseudonocardiaceae</taxon>
        <taxon>Saccharothrix</taxon>
    </lineage>
</organism>
<sequence length="76" mass="8291">MATTVALRTRRFQAAAQLAGFRSDYALANAMEVERSTLSRVLKGSQRPGPLFIGGALKALAPLQFEDLFEVVPVRL</sequence>
<dbReference type="AlphaFoldDB" id="K0JRZ6"/>
<proteinExistence type="predicted"/>
<dbReference type="HOGENOM" id="CLU_184522_0_0_11"/>
<dbReference type="STRING" id="1179773.BN6_12400"/>
<dbReference type="RefSeq" id="WP_015098679.1">
    <property type="nucleotide sequence ID" value="NC_019673.1"/>
</dbReference>
<evidence type="ECO:0000313" key="1">
    <source>
        <dbReference type="EMBL" id="CCH28566.1"/>
    </source>
</evidence>